<feature type="signal peptide" evidence="2">
    <location>
        <begin position="1"/>
        <end position="21"/>
    </location>
</feature>
<feature type="compositionally biased region" description="Low complexity" evidence="1">
    <location>
        <begin position="95"/>
        <end position="105"/>
    </location>
</feature>
<feature type="region of interest" description="Disordered" evidence="1">
    <location>
        <begin position="86"/>
        <end position="105"/>
    </location>
</feature>
<reference evidence="3 4" key="1">
    <citation type="submission" date="2018-10" db="EMBL/GenBank/DDBJ databases">
        <authorList>
            <person name="Criscuolo A."/>
        </authorList>
    </citation>
    <scope>NUCLEOTIDE SEQUENCE [LARGE SCALE GENOMIC DNA]</scope>
    <source>
        <strain evidence="3">DnA1</strain>
    </source>
</reference>
<sequence>MTLLPPLRRAALLLLCTLPLAACNYFGSSDDDGGGGGNSDAQGIWNGSLTSDTLALHMLVAPNNELWAMSWSEQYTQVRRMTRGTGSLNGKSFSGTGTTLGTGDTTAENATITGTVATGASFDGNLGQNVTFTSTFNSQYNNAFELGSFAGTWQGRDSTNSAVNFTIQSNGDLEARFTISGRPDDCIVRGALAKPSSGKNYATLSASFGNATNCLSQHAGASMQGVAMRLTEQDKQPLLLVMATNTGKTAGWFAYARLNAAEVDDETETETETGTEDKAE</sequence>
<dbReference type="OrthoDB" id="8680700at2"/>
<evidence type="ECO:0000313" key="3">
    <source>
        <dbReference type="EMBL" id="VCU70572.1"/>
    </source>
</evidence>
<evidence type="ECO:0000256" key="2">
    <source>
        <dbReference type="SAM" id="SignalP"/>
    </source>
</evidence>
<keyword evidence="2" id="KW-0732">Signal</keyword>
<accession>A0A3P4B3E6</accession>
<dbReference type="RefSeq" id="WP_124080088.1">
    <property type="nucleotide sequence ID" value="NZ_UWPJ01000022.1"/>
</dbReference>
<keyword evidence="4" id="KW-1185">Reference proteome</keyword>
<evidence type="ECO:0000313" key="4">
    <source>
        <dbReference type="Proteomes" id="UP000277294"/>
    </source>
</evidence>
<feature type="chain" id="PRO_5017947446" description="Lipoprotein" evidence="2">
    <location>
        <begin position="22"/>
        <end position="280"/>
    </location>
</feature>
<protein>
    <recommendedName>
        <fullName evidence="5">Lipoprotein</fullName>
    </recommendedName>
</protein>
<evidence type="ECO:0008006" key="5">
    <source>
        <dbReference type="Google" id="ProtNLM"/>
    </source>
</evidence>
<evidence type="ECO:0000256" key="1">
    <source>
        <dbReference type="SAM" id="MobiDB-lite"/>
    </source>
</evidence>
<organism evidence="3 4">
    <name type="scientific">Pigmentiphaga humi</name>
    <dbReference type="NCBI Taxonomy" id="2478468"/>
    <lineage>
        <taxon>Bacteria</taxon>
        <taxon>Pseudomonadati</taxon>
        <taxon>Pseudomonadota</taxon>
        <taxon>Betaproteobacteria</taxon>
        <taxon>Burkholderiales</taxon>
        <taxon>Alcaligenaceae</taxon>
        <taxon>Pigmentiphaga</taxon>
    </lineage>
</organism>
<proteinExistence type="predicted"/>
<gene>
    <name evidence="3" type="ORF">PIGHUM_02648</name>
</gene>
<dbReference type="EMBL" id="UWPJ01000022">
    <property type="protein sequence ID" value="VCU70572.1"/>
    <property type="molecule type" value="Genomic_DNA"/>
</dbReference>
<dbReference type="Proteomes" id="UP000277294">
    <property type="component" value="Unassembled WGS sequence"/>
</dbReference>
<name>A0A3P4B3E6_9BURK</name>
<dbReference type="AlphaFoldDB" id="A0A3P4B3E6"/>